<keyword evidence="4" id="KW-1185">Reference proteome</keyword>
<proteinExistence type="predicted"/>
<feature type="transmembrane region" description="Helical" evidence="2">
    <location>
        <begin position="136"/>
        <end position="157"/>
    </location>
</feature>
<name>A0A918DWX3_9GAMM</name>
<keyword evidence="2" id="KW-0472">Membrane</keyword>
<feature type="region of interest" description="Disordered" evidence="1">
    <location>
        <begin position="401"/>
        <end position="420"/>
    </location>
</feature>
<accession>A0A918DWX3</accession>
<evidence type="ECO:0000256" key="1">
    <source>
        <dbReference type="SAM" id="MobiDB-lite"/>
    </source>
</evidence>
<feature type="transmembrane region" description="Helical" evidence="2">
    <location>
        <begin position="20"/>
        <end position="40"/>
    </location>
</feature>
<dbReference type="AlphaFoldDB" id="A0A918DWX3"/>
<feature type="transmembrane region" description="Helical" evidence="2">
    <location>
        <begin position="107"/>
        <end position="130"/>
    </location>
</feature>
<evidence type="ECO:0000256" key="2">
    <source>
        <dbReference type="SAM" id="Phobius"/>
    </source>
</evidence>
<comment type="caution">
    <text evidence="3">The sequence shown here is derived from an EMBL/GenBank/DDBJ whole genome shotgun (WGS) entry which is preliminary data.</text>
</comment>
<evidence type="ECO:0000313" key="4">
    <source>
        <dbReference type="Proteomes" id="UP000599578"/>
    </source>
</evidence>
<keyword evidence="2" id="KW-1133">Transmembrane helix</keyword>
<dbReference type="EMBL" id="BMLT01000013">
    <property type="protein sequence ID" value="GGO87483.1"/>
    <property type="molecule type" value="Genomic_DNA"/>
</dbReference>
<dbReference type="RefSeq" id="WP_188862483.1">
    <property type="nucleotide sequence ID" value="NZ_BMLT01000013.1"/>
</dbReference>
<dbReference type="InterPro" id="IPR018723">
    <property type="entry name" value="DUF2254_membrane"/>
</dbReference>
<evidence type="ECO:0008006" key="5">
    <source>
        <dbReference type="Google" id="ProtNLM"/>
    </source>
</evidence>
<protein>
    <recommendedName>
        <fullName evidence="5">DUF2254 domain-containing protein</fullName>
    </recommendedName>
</protein>
<gene>
    <name evidence="3" type="ORF">GCM10011348_40780</name>
</gene>
<reference evidence="3 4" key="1">
    <citation type="journal article" date="2014" name="Int. J. Syst. Evol. Microbiol.">
        <title>Complete genome sequence of Corynebacterium casei LMG S-19264T (=DSM 44701T), isolated from a smear-ripened cheese.</title>
        <authorList>
            <consortium name="US DOE Joint Genome Institute (JGI-PGF)"/>
            <person name="Walter F."/>
            <person name="Albersmeier A."/>
            <person name="Kalinowski J."/>
            <person name="Ruckert C."/>
        </authorList>
    </citation>
    <scope>NUCLEOTIDE SEQUENCE [LARGE SCALE GENOMIC DNA]</scope>
    <source>
        <strain evidence="3 4">CGMCC 1.7286</strain>
    </source>
</reference>
<dbReference type="Proteomes" id="UP000599578">
    <property type="component" value="Unassembled WGS sequence"/>
</dbReference>
<feature type="transmembrane region" description="Helical" evidence="2">
    <location>
        <begin position="60"/>
        <end position="86"/>
    </location>
</feature>
<feature type="compositionally biased region" description="Basic and acidic residues" evidence="1">
    <location>
        <begin position="402"/>
        <end position="412"/>
    </location>
</feature>
<evidence type="ECO:0000313" key="3">
    <source>
        <dbReference type="EMBL" id="GGO87483.1"/>
    </source>
</evidence>
<keyword evidence="2" id="KW-0812">Transmembrane</keyword>
<dbReference type="Pfam" id="PF10011">
    <property type="entry name" value="DUF2254"/>
    <property type="match status" value="1"/>
</dbReference>
<sequence length="420" mass="45717">MQLLSSKWIFLACQQMRRLWFRASLYCLVAVITALLSALVDERIPGTLATFVGADSVGNLLGILAASMLTVATFSLSTLVASYSAAASSATPRATRLLVEDSAAQNALATFIGAFLFAVVGIIALSSGIYGNGGRLVLLLVTVIVVALVVVTLLRWIDQLLNLGRVGETVRRVEAVTCEALLQRACNPGCGARLQLDPPTEGFEVRPRSVGYIQHVDLGSLQEFCEELDCRVSVLAMPGCAVEPTRALLRVSREPDDDSAQRLRDAFVIGSERTFEQDPGFGFVVLGEIAARALSPAVNDPGTAIDVIQTGLRLLVFWAENGHKDENPEVSFPDIRVPPPSESQWFDGLYTVIAREGAAQVEVMETLLRSFATLERLQQEAYREPLRQQVERALRFAQARMTHPDDVQRVRDSAPSLPGH</sequence>
<organism evidence="3 4">
    <name type="scientific">Marinobacterium nitratireducens</name>
    <dbReference type="NCBI Taxonomy" id="518897"/>
    <lineage>
        <taxon>Bacteria</taxon>
        <taxon>Pseudomonadati</taxon>
        <taxon>Pseudomonadota</taxon>
        <taxon>Gammaproteobacteria</taxon>
        <taxon>Oceanospirillales</taxon>
        <taxon>Oceanospirillaceae</taxon>
        <taxon>Marinobacterium</taxon>
    </lineage>
</organism>